<dbReference type="Proteomes" id="UP000092154">
    <property type="component" value="Unassembled WGS sequence"/>
</dbReference>
<dbReference type="EMBL" id="KV448698">
    <property type="protein sequence ID" value="OAX33836.1"/>
    <property type="molecule type" value="Genomic_DNA"/>
</dbReference>
<evidence type="ECO:0000313" key="2">
    <source>
        <dbReference type="EMBL" id="OAX33836.1"/>
    </source>
</evidence>
<evidence type="ECO:0000256" key="1">
    <source>
        <dbReference type="SAM" id="Phobius"/>
    </source>
</evidence>
<keyword evidence="1" id="KW-0472">Membrane</keyword>
<keyword evidence="1" id="KW-1133">Transmembrane helix</keyword>
<protein>
    <recommendedName>
        <fullName evidence="4">Major facilitator superfamily (MFS) profile domain-containing protein</fullName>
    </recommendedName>
</protein>
<dbReference type="OrthoDB" id="4358307at2759"/>
<keyword evidence="3" id="KW-1185">Reference proteome</keyword>
<accession>A0A1B7MMK6</accession>
<evidence type="ECO:0008006" key="4">
    <source>
        <dbReference type="Google" id="ProtNLM"/>
    </source>
</evidence>
<sequence>MEKIGIRVGMAYSLVSFSALIGEPIAGVILTRDNGSYTSLIVFTGVSENVLLFRISSICSTINLFFHLSSKARSQ</sequence>
<evidence type="ECO:0000313" key="3">
    <source>
        <dbReference type="Proteomes" id="UP000092154"/>
    </source>
</evidence>
<name>A0A1B7MMK6_9AGAM</name>
<gene>
    <name evidence="2" type="ORF">K503DRAFT_488294</name>
</gene>
<dbReference type="InParanoid" id="A0A1B7MMK6"/>
<organism evidence="2 3">
    <name type="scientific">Rhizopogon vinicolor AM-OR11-026</name>
    <dbReference type="NCBI Taxonomy" id="1314800"/>
    <lineage>
        <taxon>Eukaryota</taxon>
        <taxon>Fungi</taxon>
        <taxon>Dikarya</taxon>
        <taxon>Basidiomycota</taxon>
        <taxon>Agaricomycotina</taxon>
        <taxon>Agaricomycetes</taxon>
        <taxon>Agaricomycetidae</taxon>
        <taxon>Boletales</taxon>
        <taxon>Suillineae</taxon>
        <taxon>Rhizopogonaceae</taxon>
        <taxon>Rhizopogon</taxon>
    </lineage>
</organism>
<feature type="transmembrane region" description="Helical" evidence="1">
    <location>
        <begin position="51"/>
        <end position="69"/>
    </location>
</feature>
<feature type="transmembrane region" description="Helical" evidence="1">
    <location>
        <begin position="12"/>
        <end position="31"/>
    </location>
</feature>
<dbReference type="AlphaFoldDB" id="A0A1B7MMK6"/>
<reference evidence="2 3" key="1">
    <citation type="submission" date="2016-06" db="EMBL/GenBank/DDBJ databases">
        <title>Comparative genomics of the ectomycorrhizal sister species Rhizopogon vinicolor and Rhizopogon vesiculosus (Basidiomycota: Boletales) reveals a divergence of the mating type B locus.</title>
        <authorList>
            <consortium name="DOE Joint Genome Institute"/>
            <person name="Mujic A.B."/>
            <person name="Kuo A."/>
            <person name="Tritt A."/>
            <person name="Lipzen A."/>
            <person name="Chen C."/>
            <person name="Johnson J."/>
            <person name="Sharma A."/>
            <person name="Barry K."/>
            <person name="Grigoriev I.V."/>
            <person name="Spatafora J.W."/>
        </authorList>
    </citation>
    <scope>NUCLEOTIDE SEQUENCE [LARGE SCALE GENOMIC DNA]</scope>
    <source>
        <strain evidence="2 3">AM-OR11-026</strain>
    </source>
</reference>
<dbReference type="STRING" id="1314800.A0A1B7MMK6"/>
<proteinExistence type="predicted"/>
<keyword evidence="1" id="KW-0812">Transmembrane</keyword>